<sequence>MSYIGDEFPPPLSLIAIFAIIIVYMMICYLVLDLIDQQQGDPNDDIDVVRDSGLSLEELQEINCFYLKGQVNYSICAICLDGFVDAELCRSFPACNHMFHAQCIDPWLAKKPTCPTCRTPFRPRFSFLNEYRLIKNIHAFVIDVTQQPTTLSSSAAELLSPLFLVAIIAIIVVHMVVCYLVLDMIDQQVDSNDEISRMDAYDSGLSVAELQGISCFYLEGQANSSMCVICLDSLCEAELCRSFPPCNHVFHAQCLDPWLAKKTTCPTCRTPLRP</sequence>
<dbReference type="PROSITE" id="PS50089">
    <property type="entry name" value="ZF_RING_2"/>
    <property type="match status" value="2"/>
</dbReference>
<evidence type="ECO:0000256" key="3">
    <source>
        <dbReference type="ARBA" id="ARBA00022723"/>
    </source>
</evidence>
<keyword evidence="2 10" id="KW-0812">Transmembrane</keyword>
<keyword evidence="5" id="KW-0862">Zinc</keyword>
<organism evidence="12 13">
    <name type="scientific">Solanum commersonii</name>
    <name type="common">Commerson's wild potato</name>
    <name type="synonym">Commerson's nightshade</name>
    <dbReference type="NCBI Taxonomy" id="4109"/>
    <lineage>
        <taxon>Eukaryota</taxon>
        <taxon>Viridiplantae</taxon>
        <taxon>Streptophyta</taxon>
        <taxon>Embryophyta</taxon>
        <taxon>Tracheophyta</taxon>
        <taxon>Spermatophyta</taxon>
        <taxon>Magnoliopsida</taxon>
        <taxon>eudicotyledons</taxon>
        <taxon>Gunneridae</taxon>
        <taxon>Pentapetalae</taxon>
        <taxon>asterids</taxon>
        <taxon>lamiids</taxon>
        <taxon>Solanales</taxon>
        <taxon>Solanaceae</taxon>
        <taxon>Solanoideae</taxon>
        <taxon>Solaneae</taxon>
        <taxon>Solanum</taxon>
    </lineage>
</organism>
<evidence type="ECO:0000256" key="9">
    <source>
        <dbReference type="PROSITE-ProRule" id="PRU00175"/>
    </source>
</evidence>
<comment type="caution">
    <text evidence="12">The sequence shown here is derived from an EMBL/GenBank/DDBJ whole genome shotgun (WGS) entry which is preliminary data.</text>
</comment>
<reference evidence="12 13" key="1">
    <citation type="submission" date="2020-09" db="EMBL/GenBank/DDBJ databases">
        <title>De no assembly of potato wild relative species, Solanum commersonii.</title>
        <authorList>
            <person name="Cho K."/>
        </authorList>
    </citation>
    <scope>NUCLEOTIDE SEQUENCE [LARGE SCALE GENOMIC DNA]</scope>
    <source>
        <strain evidence="12">LZ3.2</strain>
        <tissue evidence="12">Leaf</tissue>
    </source>
</reference>
<keyword evidence="13" id="KW-1185">Reference proteome</keyword>
<dbReference type="GO" id="GO:0008270">
    <property type="term" value="F:zinc ion binding"/>
    <property type="evidence" value="ECO:0007669"/>
    <property type="project" value="UniProtKB-KW"/>
</dbReference>
<dbReference type="OrthoDB" id="8062037at2759"/>
<evidence type="ECO:0000256" key="2">
    <source>
        <dbReference type="ARBA" id="ARBA00022692"/>
    </source>
</evidence>
<evidence type="ECO:0000313" key="13">
    <source>
        <dbReference type="Proteomes" id="UP000824120"/>
    </source>
</evidence>
<dbReference type="PANTHER" id="PTHR46539">
    <property type="entry name" value="E3 UBIQUITIN-PROTEIN LIGASE ATL42"/>
    <property type="match status" value="1"/>
</dbReference>
<gene>
    <name evidence="12" type="ORF">H5410_024571</name>
</gene>
<feature type="transmembrane region" description="Helical" evidence="10">
    <location>
        <begin position="162"/>
        <end position="182"/>
    </location>
</feature>
<dbReference type="EMBL" id="JACXVP010000004">
    <property type="protein sequence ID" value="KAG5613290.1"/>
    <property type="molecule type" value="Genomic_DNA"/>
</dbReference>
<evidence type="ECO:0000256" key="7">
    <source>
        <dbReference type="ARBA" id="ARBA00023136"/>
    </source>
</evidence>
<evidence type="ECO:0000256" key="10">
    <source>
        <dbReference type="SAM" id="Phobius"/>
    </source>
</evidence>
<keyword evidence="3" id="KW-0479">Metal-binding</keyword>
<feature type="domain" description="RING-type" evidence="11">
    <location>
        <begin position="76"/>
        <end position="118"/>
    </location>
</feature>
<dbReference type="Gene3D" id="3.30.40.10">
    <property type="entry name" value="Zinc/RING finger domain, C3HC4 (zinc finger)"/>
    <property type="match status" value="2"/>
</dbReference>
<keyword evidence="7 10" id="KW-0472">Membrane</keyword>
<dbReference type="Pfam" id="PF13639">
    <property type="entry name" value="zf-RING_2"/>
    <property type="match status" value="2"/>
</dbReference>
<accession>A0A9J5ZME7</accession>
<evidence type="ECO:0000256" key="1">
    <source>
        <dbReference type="ARBA" id="ARBA00004370"/>
    </source>
</evidence>
<dbReference type="Proteomes" id="UP000824120">
    <property type="component" value="Chromosome 4"/>
</dbReference>
<protein>
    <recommendedName>
        <fullName evidence="11">RING-type domain-containing protein</fullName>
    </recommendedName>
</protein>
<name>A0A9J5ZME7_SOLCO</name>
<dbReference type="InterPro" id="IPR013083">
    <property type="entry name" value="Znf_RING/FYVE/PHD"/>
</dbReference>
<evidence type="ECO:0000256" key="5">
    <source>
        <dbReference type="ARBA" id="ARBA00022833"/>
    </source>
</evidence>
<evidence type="ECO:0000256" key="4">
    <source>
        <dbReference type="ARBA" id="ARBA00022771"/>
    </source>
</evidence>
<comment type="similarity">
    <text evidence="8">Belongs to the RING-type zinc finger family. ATL subfamily.</text>
</comment>
<dbReference type="GO" id="GO:0016020">
    <property type="term" value="C:membrane"/>
    <property type="evidence" value="ECO:0007669"/>
    <property type="project" value="UniProtKB-SubCell"/>
</dbReference>
<keyword evidence="4 9" id="KW-0863">Zinc-finger</keyword>
<evidence type="ECO:0000313" key="12">
    <source>
        <dbReference type="EMBL" id="KAG5613290.1"/>
    </source>
</evidence>
<keyword evidence="6 10" id="KW-1133">Transmembrane helix</keyword>
<dbReference type="SUPFAM" id="SSF57850">
    <property type="entry name" value="RING/U-box"/>
    <property type="match status" value="2"/>
</dbReference>
<feature type="transmembrane region" description="Helical" evidence="10">
    <location>
        <begin position="12"/>
        <end position="32"/>
    </location>
</feature>
<evidence type="ECO:0000256" key="6">
    <source>
        <dbReference type="ARBA" id="ARBA00022989"/>
    </source>
</evidence>
<dbReference type="CDD" id="cd16454">
    <property type="entry name" value="RING-H2_PA-TM-RING"/>
    <property type="match status" value="2"/>
</dbReference>
<feature type="domain" description="RING-type" evidence="11">
    <location>
        <begin position="227"/>
        <end position="269"/>
    </location>
</feature>
<dbReference type="SMART" id="SM00184">
    <property type="entry name" value="RING"/>
    <property type="match status" value="2"/>
</dbReference>
<dbReference type="AlphaFoldDB" id="A0A9J5ZME7"/>
<dbReference type="InterPro" id="IPR001841">
    <property type="entry name" value="Znf_RING"/>
</dbReference>
<comment type="subcellular location">
    <subcellularLocation>
        <location evidence="1">Membrane</location>
    </subcellularLocation>
</comment>
<evidence type="ECO:0000259" key="11">
    <source>
        <dbReference type="PROSITE" id="PS50089"/>
    </source>
</evidence>
<evidence type="ECO:0000256" key="8">
    <source>
        <dbReference type="ARBA" id="ARBA00024209"/>
    </source>
</evidence>
<proteinExistence type="inferred from homology"/>
<dbReference type="PANTHER" id="PTHR46539:SF13">
    <property type="entry name" value="RING-TYPE DOMAIN-CONTAINING PROTEIN"/>
    <property type="match status" value="1"/>
</dbReference>